<proteinExistence type="predicted"/>
<sequence length="175" mass="19541">MSKNRRNLALVSDGEAAEARLRDRLGRPRLHTEPGPPPEESSAIRVPAPKGRRWGERIVINESPPEPRPIPEAQAEEPRHFFQPTTEGRSYPVDSITPPLQFTEPGSSSRIRRRVINAQEDVDEEMNELLGLDDEDEGAELGLEDLLKRWTNAPDNGEDGDVESNTESSGTSREI</sequence>
<organism evidence="2 3">
    <name type="scientific">Fusarium albosuccineum</name>
    <dbReference type="NCBI Taxonomy" id="1237068"/>
    <lineage>
        <taxon>Eukaryota</taxon>
        <taxon>Fungi</taxon>
        <taxon>Dikarya</taxon>
        <taxon>Ascomycota</taxon>
        <taxon>Pezizomycotina</taxon>
        <taxon>Sordariomycetes</taxon>
        <taxon>Hypocreomycetidae</taxon>
        <taxon>Hypocreales</taxon>
        <taxon>Nectriaceae</taxon>
        <taxon>Fusarium</taxon>
        <taxon>Fusarium decemcellulare species complex</taxon>
    </lineage>
</organism>
<dbReference type="EMBL" id="JAADYS010001316">
    <property type="protein sequence ID" value="KAF4463721.1"/>
    <property type="molecule type" value="Genomic_DNA"/>
</dbReference>
<evidence type="ECO:0000313" key="3">
    <source>
        <dbReference type="Proteomes" id="UP000554235"/>
    </source>
</evidence>
<comment type="caution">
    <text evidence="2">The sequence shown here is derived from an EMBL/GenBank/DDBJ whole genome shotgun (WGS) entry which is preliminary data.</text>
</comment>
<name>A0A8H4L7R6_9HYPO</name>
<gene>
    <name evidence="2" type="ORF">FALBO_9460</name>
</gene>
<feature type="compositionally biased region" description="Polar residues" evidence="1">
    <location>
        <begin position="98"/>
        <end position="109"/>
    </location>
</feature>
<dbReference type="Proteomes" id="UP000554235">
    <property type="component" value="Unassembled WGS sequence"/>
</dbReference>
<evidence type="ECO:0000256" key="1">
    <source>
        <dbReference type="SAM" id="MobiDB-lite"/>
    </source>
</evidence>
<feature type="region of interest" description="Disordered" evidence="1">
    <location>
        <begin position="1"/>
        <end position="109"/>
    </location>
</feature>
<evidence type="ECO:0000313" key="2">
    <source>
        <dbReference type="EMBL" id="KAF4463721.1"/>
    </source>
</evidence>
<reference evidence="2 3" key="1">
    <citation type="submission" date="2020-01" db="EMBL/GenBank/DDBJ databases">
        <title>Identification and distribution of gene clusters putatively required for synthesis of sphingolipid metabolism inhibitors in phylogenetically diverse species of the filamentous fungus Fusarium.</title>
        <authorList>
            <person name="Kim H.-S."/>
            <person name="Busman M."/>
            <person name="Brown D.W."/>
            <person name="Divon H."/>
            <person name="Uhlig S."/>
            <person name="Proctor R.H."/>
        </authorList>
    </citation>
    <scope>NUCLEOTIDE SEQUENCE [LARGE SCALE GENOMIC DNA]</scope>
    <source>
        <strain evidence="2 3">NRRL 20459</strain>
    </source>
</reference>
<dbReference type="AlphaFoldDB" id="A0A8H4L7R6"/>
<feature type="compositionally biased region" description="Polar residues" evidence="1">
    <location>
        <begin position="165"/>
        <end position="175"/>
    </location>
</feature>
<feature type="compositionally biased region" description="Basic and acidic residues" evidence="1">
    <location>
        <begin position="17"/>
        <end position="32"/>
    </location>
</feature>
<feature type="region of interest" description="Disordered" evidence="1">
    <location>
        <begin position="149"/>
        <end position="175"/>
    </location>
</feature>
<accession>A0A8H4L7R6</accession>
<protein>
    <submittedName>
        <fullName evidence="2">Uncharacterized protein</fullName>
    </submittedName>
</protein>
<keyword evidence="3" id="KW-1185">Reference proteome</keyword>